<dbReference type="InterPro" id="IPR036515">
    <property type="entry name" value="Transposase_17_sf"/>
</dbReference>
<dbReference type="Proteomes" id="UP000781710">
    <property type="component" value="Unassembled WGS sequence"/>
</dbReference>
<dbReference type="Gene3D" id="3.30.70.1290">
    <property type="entry name" value="Transposase IS200-like"/>
    <property type="match status" value="1"/>
</dbReference>
<evidence type="ECO:0000313" key="3">
    <source>
        <dbReference type="Proteomes" id="UP000781710"/>
    </source>
</evidence>
<dbReference type="InterPro" id="IPR052715">
    <property type="entry name" value="RAYT_transposase"/>
</dbReference>
<evidence type="ECO:0000259" key="1">
    <source>
        <dbReference type="SMART" id="SM01321"/>
    </source>
</evidence>
<protein>
    <submittedName>
        <fullName evidence="2">Transposase</fullName>
    </submittedName>
</protein>
<evidence type="ECO:0000313" key="2">
    <source>
        <dbReference type="EMBL" id="KAF1724544.1"/>
    </source>
</evidence>
<reference evidence="2 3" key="1">
    <citation type="submission" date="2017-10" db="EMBL/GenBank/DDBJ databases">
        <title>Whole genome sequencing of members of genus Pseudoxanthomonas.</title>
        <authorList>
            <person name="Kumar S."/>
            <person name="Bansal K."/>
            <person name="Kaur A."/>
            <person name="Patil P."/>
            <person name="Sharma S."/>
            <person name="Patil P.B."/>
        </authorList>
    </citation>
    <scope>NUCLEOTIDE SEQUENCE [LARGE SCALE GENOMIC DNA]</scope>
    <source>
        <strain evidence="2 3">DSM 17109</strain>
    </source>
</reference>
<name>A0ABQ6ZFX2_9GAMM</name>
<dbReference type="InterPro" id="IPR002686">
    <property type="entry name" value="Transposase_17"/>
</dbReference>
<dbReference type="Pfam" id="PF01797">
    <property type="entry name" value="Y1_Tnp"/>
    <property type="match status" value="1"/>
</dbReference>
<dbReference type="PANTHER" id="PTHR36966:SF1">
    <property type="entry name" value="REP-ASSOCIATED TYROSINE TRANSPOSASE"/>
    <property type="match status" value="1"/>
</dbReference>
<dbReference type="SMART" id="SM01321">
    <property type="entry name" value="Y1_Tnp"/>
    <property type="match status" value="1"/>
</dbReference>
<organism evidence="2 3">
    <name type="scientific">Pseudoxanthomonas japonensis</name>
    <dbReference type="NCBI Taxonomy" id="69284"/>
    <lineage>
        <taxon>Bacteria</taxon>
        <taxon>Pseudomonadati</taxon>
        <taxon>Pseudomonadota</taxon>
        <taxon>Gammaproteobacteria</taxon>
        <taxon>Lysobacterales</taxon>
        <taxon>Lysobacteraceae</taxon>
        <taxon>Pseudoxanthomonas</taxon>
    </lineage>
</organism>
<proteinExistence type="predicted"/>
<gene>
    <name evidence="2" type="ORF">CSC78_11795</name>
</gene>
<dbReference type="RefSeq" id="WP_162338053.1">
    <property type="nucleotide sequence ID" value="NZ_JBHSRQ010000014.1"/>
</dbReference>
<keyword evidence="3" id="KW-1185">Reference proteome</keyword>
<dbReference type="PANTHER" id="PTHR36966">
    <property type="entry name" value="REP-ASSOCIATED TYROSINE TRANSPOSASE"/>
    <property type="match status" value="1"/>
</dbReference>
<sequence>MEDLSSKRISGHAALRRGRTSVEGQVYLVTFVVRDRRPLFLDPAIAHETARAIADRRLWYRSRLLAWVLMPDHWHGLIELGALETLSVCVQRLKANTSRAFRAERGHGGVWAPGFHDRAMRSCDDLKMAARYVVANPLRAGLVDAIGKYPYWDAVWLGDACLG</sequence>
<dbReference type="SUPFAM" id="SSF143422">
    <property type="entry name" value="Transposase IS200-like"/>
    <property type="match status" value="1"/>
</dbReference>
<dbReference type="NCBIfam" id="NF047646">
    <property type="entry name" value="REP_Tyr_transpos"/>
    <property type="match status" value="1"/>
</dbReference>
<comment type="caution">
    <text evidence="2">The sequence shown here is derived from an EMBL/GenBank/DDBJ whole genome shotgun (WGS) entry which is preliminary data.</text>
</comment>
<dbReference type="EMBL" id="PDWW01000016">
    <property type="protein sequence ID" value="KAF1724544.1"/>
    <property type="molecule type" value="Genomic_DNA"/>
</dbReference>
<accession>A0ABQ6ZFX2</accession>
<feature type="domain" description="Transposase IS200-like" evidence="1">
    <location>
        <begin position="22"/>
        <end position="136"/>
    </location>
</feature>